<dbReference type="InterPro" id="IPR041677">
    <property type="entry name" value="DNA2/NAM7_AAA_11"/>
</dbReference>
<keyword evidence="5" id="KW-0547">Nucleotide-binding</keyword>
<dbReference type="PANTHER" id="PTHR45418">
    <property type="entry name" value="CANCER/TESTIS ANTIGEN 55"/>
    <property type="match status" value="1"/>
</dbReference>
<dbReference type="InterPro" id="IPR049077">
    <property type="entry name" value="MOV-10_Ig-like"/>
</dbReference>
<proteinExistence type="inferred from homology"/>
<dbReference type="InterPro" id="IPR027417">
    <property type="entry name" value="P-loop_NTPase"/>
</dbReference>
<reference evidence="13 14" key="1">
    <citation type="submission" date="2017-12" db="EMBL/GenBank/DDBJ databases">
        <title>Integrating genomic resources of turbot (Scophthalmus maximus) in depth evaluation of genetic and physical mapping variation across individuals.</title>
        <authorList>
            <person name="Martinez P."/>
        </authorList>
    </citation>
    <scope>NUCLEOTIDE SEQUENCE [LARGE SCALE GENOMIC DNA]</scope>
</reference>
<dbReference type="CDD" id="cd18038">
    <property type="entry name" value="DEXXQc_Helz-like"/>
    <property type="match status" value="1"/>
</dbReference>
<dbReference type="InterPro" id="IPR047187">
    <property type="entry name" value="SF1_C_Upf1"/>
</dbReference>
<dbReference type="SUPFAM" id="SSF52540">
    <property type="entry name" value="P-loop containing nucleoside triphosphate hydrolases"/>
    <property type="match status" value="1"/>
</dbReference>
<dbReference type="Gene3D" id="2.60.40.10">
    <property type="entry name" value="Immunoglobulins"/>
    <property type="match status" value="1"/>
</dbReference>
<evidence type="ECO:0000256" key="3">
    <source>
        <dbReference type="ARBA" id="ARBA00012552"/>
    </source>
</evidence>
<dbReference type="InterPro" id="IPR013783">
    <property type="entry name" value="Ig-like_fold"/>
</dbReference>
<evidence type="ECO:0000256" key="8">
    <source>
        <dbReference type="ARBA" id="ARBA00022840"/>
    </source>
</evidence>
<keyword evidence="7 13" id="KW-0347">Helicase</keyword>
<dbReference type="GO" id="GO:0016787">
    <property type="term" value="F:hydrolase activity"/>
    <property type="evidence" value="ECO:0007669"/>
    <property type="project" value="UniProtKB-KW"/>
</dbReference>
<dbReference type="EC" id="3.6.4.13" evidence="3"/>
<evidence type="ECO:0000313" key="13">
    <source>
        <dbReference type="EMBL" id="AWP07771.1"/>
    </source>
</evidence>
<evidence type="ECO:0000256" key="2">
    <source>
        <dbReference type="ARBA" id="ARBA00005601"/>
    </source>
</evidence>
<dbReference type="Pfam" id="PF13087">
    <property type="entry name" value="AAA_12"/>
    <property type="match status" value="1"/>
</dbReference>
<dbReference type="CDD" id="cd18808">
    <property type="entry name" value="SF1_C_Upf1"/>
    <property type="match status" value="1"/>
</dbReference>
<feature type="domain" description="AAA+ ATPase" evidence="12">
    <location>
        <begin position="458"/>
        <end position="638"/>
    </location>
</feature>
<keyword evidence="8" id="KW-0067">ATP-binding</keyword>
<dbReference type="InterPro" id="IPR049079">
    <property type="entry name" value="Mov-10_helical"/>
</dbReference>
<dbReference type="InterPro" id="IPR049080">
    <property type="entry name" value="MOV-10-like_beta-barrel"/>
</dbReference>
<dbReference type="GO" id="GO:0005737">
    <property type="term" value="C:cytoplasm"/>
    <property type="evidence" value="ECO:0007669"/>
    <property type="project" value="UniProtKB-SubCell"/>
</dbReference>
<dbReference type="InterPro" id="IPR026122">
    <property type="entry name" value="MOV-10/SDE3_DEXXQ/H-box"/>
</dbReference>
<dbReference type="InterPro" id="IPR003593">
    <property type="entry name" value="AAA+_ATPase"/>
</dbReference>
<dbReference type="Pfam" id="PF21634">
    <property type="entry name" value="MOV-10_beta-barrel"/>
    <property type="match status" value="1"/>
</dbReference>
<protein>
    <recommendedName>
        <fullName evidence="3">RNA helicase</fullName>
        <ecNumber evidence="3">3.6.4.13</ecNumber>
    </recommendedName>
</protein>
<sequence length="804" mass="89795">MESAVRALYVDQWPTPGTRRPQATAGRATGPGPLSTTTSPDEAETGVRARRKLASLLMGRLKTDRAQFISDKSGVSITSDPQFVNGKLSLCVEGTYEYSVNLNVTNTGTEPVYFTYYSPLTRLRYLSLTDEHNVTKSNPLTLRPGDSCDVQLHFHCSWVGIYPATLAFEFTPDLQTSSAAFHIVRFIEAQCITSLGLELAPVAPFRPRSLPAWTPTATSTIVDGQRPEGMSLMQLKNVLDLKKYAIPPYVNQLVNALKSSLPHNRRALLQSPLSWENYAEKFQLLLFLEELQMVVDMKRYNIPNDDKEEHAVMTRDAKNKKLLVLEVPGVAENRPSVLRGDELLVRPAGETGVKYRGYVHSVELNRVKLGFSSELLSRFYEGMKFSVEFTVNRLTLRLQHRAAELVEEHGLEELLFPAAPSSSAQQPELPNLSLFDWKLERNEEQFRAVKHIVAGSSRPAPYLVFGPPGTGKTVTLVEAIKQIEKTQASCRILACAPSNSAADLLCKKILDHVDDFKVFRMYASSRDPKMVPEELKACSNLVGDCYLYPPKEKLMEYRVVVTTLLTAGRLVSGGVPTGHYTHVFVDEAGHAVETECLVPLAGLLHVQTGQVVLAGDPEQLGPIIRSPFCQKYGLERYRTLSQQNVTELCHNRTLQNFVIQSCTSSVYIFLIGSTNYCEYSIKRLIEYVRLLSQGFPLIFHGVTGVDERESSSPSFFNRAEVEVLMDYVKKLLQTHGKKGLATIAPRDIGIIAPYRKQVQKIRQALNKVEKDLNIVNMKTLKVTERFTRKPTLETLSGQLVPVGG</sequence>
<evidence type="ECO:0000256" key="10">
    <source>
        <dbReference type="ARBA" id="ARBA00047984"/>
    </source>
</evidence>
<comment type="similarity">
    <text evidence="2">Belongs to the DNA2/NAM7 helicase family. SDE3 subfamily.</text>
</comment>
<evidence type="ECO:0000256" key="9">
    <source>
        <dbReference type="ARBA" id="ARBA00023158"/>
    </source>
</evidence>
<evidence type="ECO:0000256" key="4">
    <source>
        <dbReference type="ARBA" id="ARBA00022490"/>
    </source>
</evidence>
<keyword evidence="4" id="KW-0963">Cytoplasm</keyword>
<evidence type="ECO:0000313" key="14">
    <source>
        <dbReference type="Proteomes" id="UP000246464"/>
    </source>
</evidence>
<evidence type="ECO:0000256" key="11">
    <source>
        <dbReference type="SAM" id="MobiDB-lite"/>
    </source>
</evidence>
<dbReference type="SMART" id="SM00382">
    <property type="entry name" value="AAA"/>
    <property type="match status" value="1"/>
</dbReference>
<feature type="region of interest" description="Disordered" evidence="11">
    <location>
        <begin position="1"/>
        <end position="46"/>
    </location>
</feature>
<dbReference type="GO" id="GO:0003723">
    <property type="term" value="F:RNA binding"/>
    <property type="evidence" value="ECO:0007669"/>
    <property type="project" value="InterPro"/>
</dbReference>
<dbReference type="Pfam" id="PF21633">
    <property type="entry name" value="MOV-10_Ig-like"/>
    <property type="match status" value="1"/>
</dbReference>
<dbReference type="STRING" id="52904.ENSSMAP00000029949"/>
<keyword evidence="6" id="KW-0378">Hydrolase</keyword>
<evidence type="ECO:0000256" key="6">
    <source>
        <dbReference type="ARBA" id="ARBA00022801"/>
    </source>
</evidence>
<dbReference type="GO" id="GO:0005524">
    <property type="term" value="F:ATP binding"/>
    <property type="evidence" value="ECO:0007669"/>
    <property type="project" value="UniProtKB-KW"/>
</dbReference>
<dbReference type="PANTHER" id="PTHR45418:SF1">
    <property type="entry name" value="CANCER_TESTIS ANTIGEN 55"/>
    <property type="match status" value="1"/>
</dbReference>
<dbReference type="Gene3D" id="3.40.50.300">
    <property type="entry name" value="P-loop containing nucleotide triphosphate hydrolases"/>
    <property type="match status" value="2"/>
</dbReference>
<gene>
    <name evidence="13" type="ORF">SMAX5B_015221</name>
</gene>
<name>A0A2U9BUL1_SCOMX</name>
<comment type="subcellular location">
    <subcellularLocation>
        <location evidence="1">Cytoplasm</location>
    </subcellularLocation>
</comment>
<dbReference type="InterPro" id="IPR041679">
    <property type="entry name" value="DNA2/NAM7-like_C"/>
</dbReference>
<keyword evidence="9" id="KW-0943">RNA-mediated gene silencing</keyword>
<dbReference type="GO" id="GO:0031047">
    <property type="term" value="P:regulatory ncRNA-mediated gene silencing"/>
    <property type="evidence" value="ECO:0007669"/>
    <property type="project" value="UniProtKB-KW"/>
</dbReference>
<evidence type="ECO:0000256" key="5">
    <source>
        <dbReference type="ARBA" id="ARBA00022741"/>
    </source>
</evidence>
<evidence type="ECO:0000256" key="7">
    <source>
        <dbReference type="ARBA" id="ARBA00022806"/>
    </source>
</evidence>
<evidence type="ECO:0000259" key="12">
    <source>
        <dbReference type="SMART" id="SM00382"/>
    </source>
</evidence>
<feature type="compositionally biased region" description="Low complexity" evidence="11">
    <location>
        <begin position="30"/>
        <end position="40"/>
    </location>
</feature>
<dbReference type="Proteomes" id="UP000246464">
    <property type="component" value="Chromosome 9"/>
</dbReference>
<dbReference type="EMBL" id="CP026251">
    <property type="protein sequence ID" value="AWP07771.1"/>
    <property type="molecule type" value="Genomic_DNA"/>
</dbReference>
<comment type="catalytic activity">
    <reaction evidence="10">
        <text>ATP + H2O = ADP + phosphate + H(+)</text>
        <dbReference type="Rhea" id="RHEA:13065"/>
        <dbReference type="ChEBI" id="CHEBI:15377"/>
        <dbReference type="ChEBI" id="CHEBI:15378"/>
        <dbReference type="ChEBI" id="CHEBI:30616"/>
        <dbReference type="ChEBI" id="CHEBI:43474"/>
        <dbReference type="ChEBI" id="CHEBI:456216"/>
        <dbReference type="EC" id="3.6.4.13"/>
    </reaction>
</comment>
<evidence type="ECO:0000256" key="1">
    <source>
        <dbReference type="ARBA" id="ARBA00004496"/>
    </source>
</evidence>
<accession>A0A2U9BUL1</accession>
<dbReference type="GO" id="GO:0032574">
    <property type="term" value="F:5'-3' RNA helicase activity"/>
    <property type="evidence" value="ECO:0007669"/>
    <property type="project" value="InterPro"/>
</dbReference>
<dbReference type="Pfam" id="PF21635">
    <property type="entry name" value="Mov-10_helical"/>
    <property type="match status" value="1"/>
</dbReference>
<keyword evidence="14" id="KW-1185">Reference proteome</keyword>
<organism evidence="13 14">
    <name type="scientific">Scophthalmus maximus</name>
    <name type="common">Turbot</name>
    <name type="synonym">Psetta maxima</name>
    <dbReference type="NCBI Taxonomy" id="52904"/>
    <lineage>
        <taxon>Eukaryota</taxon>
        <taxon>Metazoa</taxon>
        <taxon>Chordata</taxon>
        <taxon>Craniata</taxon>
        <taxon>Vertebrata</taxon>
        <taxon>Euteleostomi</taxon>
        <taxon>Actinopterygii</taxon>
        <taxon>Neopterygii</taxon>
        <taxon>Teleostei</taxon>
        <taxon>Neoteleostei</taxon>
        <taxon>Acanthomorphata</taxon>
        <taxon>Carangaria</taxon>
        <taxon>Pleuronectiformes</taxon>
        <taxon>Pleuronectoidei</taxon>
        <taxon>Scophthalmidae</taxon>
        <taxon>Scophthalmus</taxon>
    </lineage>
</organism>
<dbReference type="Pfam" id="PF13086">
    <property type="entry name" value="AAA_11"/>
    <property type="match status" value="2"/>
</dbReference>
<dbReference type="AlphaFoldDB" id="A0A2U9BUL1"/>